<dbReference type="InterPro" id="IPR011051">
    <property type="entry name" value="RmlC_Cupin_sf"/>
</dbReference>
<dbReference type="EMBL" id="JAMLDX010000002">
    <property type="protein sequence ID" value="MCP3729642.1"/>
    <property type="molecule type" value="Genomic_DNA"/>
</dbReference>
<protein>
    <submittedName>
        <fullName evidence="4">Cupin domain-containing protein</fullName>
    </submittedName>
</protein>
<dbReference type="RefSeq" id="WP_254291639.1">
    <property type="nucleotide sequence ID" value="NZ_JAMLDX010000002.1"/>
</dbReference>
<dbReference type="PANTHER" id="PTHR35848">
    <property type="entry name" value="OXALATE-BINDING PROTEIN"/>
    <property type="match status" value="1"/>
</dbReference>
<dbReference type="InterPro" id="IPR013096">
    <property type="entry name" value="Cupin_2"/>
</dbReference>
<dbReference type="InterPro" id="IPR051610">
    <property type="entry name" value="GPI/OXD"/>
</dbReference>
<keyword evidence="5" id="KW-1185">Reference proteome</keyword>
<sequence length="181" mass="19978">MTDQPTKLSRRGALAAAGTCFAMLSQRALAAETVVTAPRPLKPTWTKDSEIEGLKEVKGIHQGKGAGKIKWFRFANEPWPAHFMIYDLEPGASEGVHTHFLDDHNKEGAFDEYYYIMSGSGQMEIDGKVVPVKAGDHIHTPLEVAHGVENTHPTERLRVFLTFIARAGKPYPLPGEKPKMG</sequence>
<dbReference type="InterPro" id="IPR006311">
    <property type="entry name" value="TAT_signal"/>
</dbReference>
<feature type="chain" id="PRO_5040843935" evidence="2">
    <location>
        <begin position="31"/>
        <end position="181"/>
    </location>
</feature>
<feature type="domain" description="Cupin type-2" evidence="3">
    <location>
        <begin position="85"/>
        <end position="160"/>
    </location>
</feature>
<dbReference type="Gene3D" id="2.60.120.10">
    <property type="entry name" value="Jelly Rolls"/>
    <property type="match status" value="1"/>
</dbReference>
<dbReference type="Pfam" id="PF07883">
    <property type="entry name" value="Cupin_2"/>
    <property type="match status" value="1"/>
</dbReference>
<evidence type="ECO:0000256" key="1">
    <source>
        <dbReference type="ARBA" id="ARBA00022723"/>
    </source>
</evidence>
<dbReference type="AlphaFoldDB" id="A0A9X2KKI3"/>
<dbReference type="Proteomes" id="UP001139451">
    <property type="component" value="Unassembled WGS sequence"/>
</dbReference>
<evidence type="ECO:0000256" key="2">
    <source>
        <dbReference type="SAM" id="SignalP"/>
    </source>
</evidence>
<comment type="caution">
    <text evidence="4">The sequence shown here is derived from an EMBL/GenBank/DDBJ whole genome shotgun (WGS) entry which is preliminary data.</text>
</comment>
<organism evidence="4 5">
    <name type="scientific">Sphingomonas tagetis</name>
    <dbReference type="NCBI Taxonomy" id="2949092"/>
    <lineage>
        <taxon>Bacteria</taxon>
        <taxon>Pseudomonadati</taxon>
        <taxon>Pseudomonadota</taxon>
        <taxon>Alphaproteobacteria</taxon>
        <taxon>Sphingomonadales</taxon>
        <taxon>Sphingomonadaceae</taxon>
        <taxon>Sphingomonas</taxon>
    </lineage>
</organism>
<dbReference type="InterPro" id="IPR014710">
    <property type="entry name" value="RmlC-like_jellyroll"/>
</dbReference>
<proteinExistence type="predicted"/>
<keyword evidence="2" id="KW-0732">Signal</keyword>
<evidence type="ECO:0000259" key="3">
    <source>
        <dbReference type="Pfam" id="PF07883"/>
    </source>
</evidence>
<dbReference type="PROSITE" id="PS51318">
    <property type="entry name" value="TAT"/>
    <property type="match status" value="1"/>
</dbReference>
<dbReference type="SUPFAM" id="SSF51182">
    <property type="entry name" value="RmlC-like cupins"/>
    <property type="match status" value="1"/>
</dbReference>
<reference evidence="4" key="1">
    <citation type="submission" date="2022-05" db="EMBL/GenBank/DDBJ databases">
        <title>Sphingomonas sp. strain MG17 Genome sequencing and assembly.</title>
        <authorList>
            <person name="Kim I."/>
        </authorList>
    </citation>
    <scope>NUCLEOTIDE SEQUENCE</scope>
    <source>
        <strain evidence="4">MG17</strain>
    </source>
</reference>
<accession>A0A9X2KKI3</accession>
<dbReference type="PANTHER" id="PTHR35848:SF6">
    <property type="entry name" value="CUPIN TYPE-2 DOMAIN-CONTAINING PROTEIN"/>
    <property type="match status" value="1"/>
</dbReference>
<feature type="signal peptide" evidence="2">
    <location>
        <begin position="1"/>
        <end position="30"/>
    </location>
</feature>
<evidence type="ECO:0000313" key="4">
    <source>
        <dbReference type="EMBL" id="MCP3729642.1"/>
    </source>
</evidence>
<gene>
    <name evidence="4" type="ORF">M9978_04300</name>
</gene>
<keyword evidence="1" id="KW-0479">Metal-binding</keyword>
<evidence type="ECO:0000313" key="5">
    <source>
        <dbReference type="Proteomes" id="UP001139451"/>
    </source>
</evidence>
<name>A0A9X2KKI3_9SPHN</name>
<dbReference type="GO" id="GO:0046872">
    <property type="term" value="F:metal ion binding"/>
    <property type="evidence" value="ECO:0007669"/>
    <property type="project" value="UniProtKB-KW"/>
</dbReference>